<dbReference type="PANTHER" id="PTHR10751">
    <property type="entry name" value="GUANYLATE BINDING PROTEIN"/>
    <property type="match status" value="1"/>
</dbReference>
<evidence type="ECO:0000256" key="3">
    <source>
        <dbReference type="PROSITE-ProRule" id="PRU01052"/>
    </source>
</evidence>
<evidence type="ECO:0000313" key="6">
    <source>
        <dbReference type="EMBL" id="CAK8686507.1"/>
    </source>
</evidence>
<dbReference type="Pfam" id="PF02263">
    <property type="entry name" value="GBP"/>
    <property type="match status" value="1"/>
</dbReference>
<comment type="caution">
    <text evidence="6">The sequence shown here is derived from an EMBL/GenBank/DDBJ whole genome shotgun (WGS) entry which is preliminary data.</text>
</comment>
<accession>A0ABP0G3V9</accession>
<sequence length="593" mass="65966">MEVLNLVDITDQNRPKINLENLKEVLCHPDARDRPVAIYSVAGPAKSGKSFLINLFLHYLCKGNTLIEGSEAYQDTLDTTFVSGDGVRSTTKGIYITQTPIVLKTETKKCFEVAVFLMDVQGMFDLQQNSEVEKVLYGFSLLLSSVQFFNIRNNVDANHVATTNGCAELVGFAVEDRNGGELLQRVCFLVRDWEFNAYQLGRLGGECYYKETVMSDANEQVTSLPESFCEGVSCFLLPPPEREVRQGYQMMSISLIGRDFLQNAQDLCVEEFASEHIKPRKVNKAILSGEQLFVLAQTYVHAVNDSDGVLNAHLSETRGNITMKNSILPQCMRMYWIEINREISNCGYSRSIKDLLLTLNEQHKICVEITLKKYDEMEKPEPSGCHQKWRAKLVDFLEICRREVEKFTEAYKEFRVIIENLKENLPSGYGFNMDTTLKEDVENKKQNAAMEIMNRIPNRFHRQFFKLLQKFADNALQNMISKSQTTRIAAGVAVGGTAGIASCAALAAVVAPVVKYIIAAKVTASGAAAHGFRAAIGIGGASGAIVGGGAAAAAYSGKTEHLDIMTLKEEAELYVVLSDGITQIRFPRQLDDE</sequence>
<evidence type="ECO:0000256" key="4">
    <source>
        <dbReference type="SAM" id="Phobius"/>
    </source>
</evidence>
<comment type="similarity">
    <text evidence="3">Belongs to the TRAFAC class dynamin-like GTPase superfamily. GB1/RHD3 GTPase family.</text>
</comment>
<gene>
    <name evidence="6" type="ORF">CVLEPA_LOCUS18433</name>
</gene>
<protein>
    <recommendedName>
        <fullName evidence="5">GB1/RHD3-type G domain-containing protein</fullName>
    </recommendedName>
</protein>
<evidence type="ECO:0000313" key="7">
    <source>
        <dbReference type="Proteomes" id="UP001642483"/>
    </source>
</evidence>
<feature type="transmembrane region" description="Helical" evidence="4">
    <location>
        <begin position="488"/>
        <end position="511"/>
    </location>
</feature>
<name>A0ABP0G3V9_CLALP</name>
<dbReference type="SUPFAM" id="SSF52540">
    <property type="entry name" value="P-loop containing nucleoside triphosphate hydrolases"/>
    <property type="match status" value="1"/>
</dbReference>
<feature type="domain" description="GB1/RHD3-type G" evidence="5">
    <location>
        <begin position="33"/>
        <end position="158"/>
    </location>
</feature>
<dbReference type="EMBL" id="CAWYQH010000102">
    <property type="protein sequence ID" value="CAK8686507.1"/>
    <property type="molecule type" value="Genomic_DNA"/>
</dbReference>
<dbReference type="InterPro" id="IPR030386">
    <property type="entry name" value="G_GB1_RHD3_dom"/>
</dbReference>
<evidence type="ECO:0000256" key="2">
    <source>
        <dbReference type="ARBA" id="ARBA00023134"/>
    </source>
</evidence>
<evidence type="ECO:0000256" key="1">
    <source>
        <dbReference type="ARBA" id="ARBA00022741"/>
    </source>
</evidence>
<keyword evidence="2" id="KW-0342">GTP-binding</keyword>
<keyword evidence="7" id="KW-1185">Reference proteome</keyword>
<dbReference type="PROSITE" id="PS51715">
    <property type="entry name" value="G_GB1_RHD3"/>
    <property type="match status" value="1"/>
</dbReference>
<dbReference type="Gene3D" id="3.40.50.300">
    <property type="entry name" value="P-loop containing nucleotide triphosphate hydrolases"/>
    <property type="match status" value="1"/>
</dbReference>
<keyword evidence="4" id="KW-0472">Membrane</keyword>
<dbReference type="InterPro" id="IPR027417">
    <property type="entry name" value="P-loop_NTPase"/>
</dbReference>
<proteinExistence type="inferred from homology"/>
<keyword evidence="1" id="KW-0547">Nucleotide-binding</keyword>
<dbReference type="InterPro" id="IPR015894">
    <property type="entry name" value="Guanylate-bd_N"/>
</dbReference>
<reference evidence="6 7" key="1">
    <citation type="submission" date="2024-02" db="EMBL/GenBank/DDBJ databases">
        <authorList>
            <person name="Daric V."/>
            <person name="Darras S."/>
        </authorList>
    </citation>
    <scope>NUCLEOTIDE SEQUENCE [LARGE SCALE GENOMIC DNA]</scope>
</reference>
<keyword evidence="4" id="KW-1133">Transmembrane helix</keyword>
<organism evidence="6 7">
    <name type="scientific">Clavelina lepadiformis</name>
    <name type="common">Light-bulb sea squirt</name>
    <name type="synonym">Ascidia lepadiformis</name>
    <dbReference type="NCBI Taxonomy" id="159417"/>
    <lineage>
        <taxon>Eukaryota</taxon>
        <taxon>Metazoa</taxon>
        <taxon>Chordata</taxon>
        <taxon>Tunicata</taxon>
        <taxon>Ascidiacea</taxon>
        <taxon>Aplousobranchia</taxon>
        <taxon>Clavelinidae</taxon>
        <taxon>Clavelina</taxon>
    </lineage>
</organism>
<dbReference type="Proteomes" id="UP001642483">
    <property type="component" value="Unassembled WGS sequence"/>
</dbReference>
<keyword evidence="4" id="KW-0812">Transmembrane</keyword>
<evidence type="ECO:0000259" key="5">
    <source>
        <dbReference type="PROSITE" id="PS51715"/>
    </source>
</evidence>